<dbReference type="Proteomes" id="UP000198541">
    <property type="component" value="Unassembled WGS sequence"/>
</dbReference>
<feature type="compositionally biased region" description="Pro residues" evidence="1">
    <location>
        <begin position="1"/>
        <end position="11"/>
    </location>
</feature>
<feature type="domain" description="DUF6318" evidence="2">
    <location>
        <begin position="96"/>
        <end position="233"/>
    </location>
</feature>
<feature type="region of interest" description="Disordered" evidence="1">
    <location>
        <begin position="1"/>
        <end position="35"/>
    </location>
</feature>
<organism evidence="3 4">
    <name type="scientific">Actinomyces ruminicola</name>
    <dbReference type="NCBI Taxonomy" id="332524"/>
    <lineage>
        <taxon>Bacteria</taxon>
        <taxon>Bacillati</taxon>
        <taxon>Actinomycetota</taxon>
        <taxon>Actinomycetes</taxon>
        <taxon>Actinomycetales</taxon>
        <taxon>Actinomycetaceae</taxon>
        <taxon>Actinomyces</taxon>
    </lineage>
</organism>
<protein>
    <recommendedName>
        <fullName evidence="2">DUF6318 domain-containing protein</fullName>
    </recommendedName>
</protein>
<name>A0A1H0BLC2_9ACTO</name>
<evidence type="ECO:0000256" key="1">
    <source>
        <dbReference type="SAM" id="MobiDB-lite"/>
    </source>
</evidence>
<sequence>MPTTPAPVPPPRTHRTRPTPPTTHGQHPHNNRQPEARHLRPLTAALAACLAALTLTTGCSAHTDTTPTTTATPTTPTTATSPTPTLSPQDAAARATALAMEPPAPYTPEFTPDGAAEATTYFIELYPYVYATGDLDAWEKMSEDGCEFCNSVVSNATELQNAGGWIDPWEQEITPLEWWTDENDPNRYVVRTQVNSHERDQHPGANEPPIHIEQAEDILLVQLRWTGSNWSIEIVDIEEGGEAK</sequence>
<dbReference type="InterPro" id="IPR046281">
    <property type="entry name" value="DUF6318"/>
</dbReference>
<evidence type="ECO:0000313" key="3">
    <source>
        <dbReference type="EMBL" id="SDN46418.1"/>
    </source>
</evidence>
<dbReference type="Pfam" id="PF19843">
    <property type="entry name" value="DUF6318"/>
    <property type="match status" value="1"/>
</dbReference>
<evidence type="ECO:0000313" key="4">
    <source>
        <dbReference type="Proteomes" id="UP000198541"/>
    </source>
</evidence>
<gene>
    <name evidence="3" type="ORF">SAMN05216355_10499</name>
</gene>
<evidence type="ECO:0000259" key="2">
    <source>
        <dbReference type="Pfam" id="PF19843"/>
    </source>
</evidence>
<keyword evidence="4" id="KW-1185">Reference proteome</keyword>
<feature type="compositionally biased region" description="Low complexity" evidence="1">
    <location>
        <begin position="59"/>
        <end position="84"/>
    </location>
</feature>
<dbReference type="EMBL" id="FNIM01000004">
    <property type="protein sequence ID" value="SDN46418.1"/>
    <property type="molecule type" value="Genomic_DNA"/>
</dbReference>
<proteinExistence type="predicted"/>
<feature type="region of interest" description="Disordered" evidence="1">
    <location>
        <begin position="59"/>
        <end position="90"/>
    </location>
</feature>
<accession>A0A1H0BLC2</accession>
<reference evidence="4" key="1">
    <citation type="submission" date="2016-10" db="EMBL/GenBank/DDBJ databases">
        <authorList>
            <person name="Varghese N."/>
            <person name="Submissions S."/>
        </authorList>
    </citation>
    <scope>NUCLEOTIDE SEQUENCE [LARGE SCALE GENOMIC DNA]</scope>
    <source>
        <strain evidence="4">DSM 27982</strain>
    </source>
</reference>
<dbReference type="AlphaFoldDB" id="A0A1H0BLC2"/>